<feature type="region of interest" description="Disordered" evidence="3">
    <location>
        <begin position="1"/>
        <end position="71"/>
    </location>
</feature>
<reference evidence="5" key="1">
    <citation type="submission" date="2022-06" db="EMBL/GenBank/DDBJ databases">
        <title>Uncovering the hologenomic basis of an extraordinary plant invasion.</title>
        <authorList>
            <person name="Bieker V.C."/>
            <person name="Martin M.D."/>
            <person name="Gilbert T."/>
            <person name="Hodgins K."/>
            <person name="Battlay P."/>
            <person name="Petersen B."/>
            <person name="Wilson J."/>
        </authorList>
    </citation>
    <scope>NUCLEOTIDE SEQUENCE</scope>
    <source>
        <strain evidence="5">AA19_3_7</strain>
        <tissue evidence="5">Leaf</tissue>
    </source>
</reference>
<name>A0AAD5BSD8_AMBAR</name>
<evidence type="ECO:0000256" key="3">
    <source>
        <dbReference type="SAM" id="MobiDB-lite"/>
    </source>
</evidence>
<dbReference type="PANTHER" id="PTHR31471">
    <property type="entry name" value="OS02G0116800 PROTEIN"/>
    <property type="match status" value="1"/>
</dbReference>
<evidence type="ECO:0000256" key="2">
    <source>
        <dbReference type="SAM" id="Coils"/>
    </source>
</evidence>
<comment type="caution">
    <text evidence="5">The sequence shown here is derived from an EMBL/GenBank/DDBJ whole genome shotgun (WGS) entry which is preliminary data.</text>
</comment>
<feature type="region of interest" description="Disordered" evidence="3">
    <location>
        <begin position="142"/>
        <end position="214"/>
    </location>
</feature>
<feature type="compositionally biased region" description="Low complexity" evidence="3">
    <location>
        <begin position="145"/>
        <end position="162"/>
    </location>
</feature>
<keyword evidence="2" id="KW-0175">Coiled coil</keyword>
<gene>
    <name evidence="5" type="ORF">M8C21_027566</name>
</gene>
<comment type="similarity">
    <text evidence="1">Belongs to the remorin family.</text>
</comment>
<dbReference type="EMBL" id="JAMZMK010011403">
    <property type="protein sequence ID" value="KAI7727294.1"/>
    <property type="molecule type" value="Genomic_DNA"/>
</dbReference>
<evidence type="ECO:0000313" key="6">
    <source>
        <dbReference type="Proteomes" id="UP001206925"/>
    </source>
</evidence>
<dbReference type="PANTHER" id="PTHR31471:SF52">
    <property type="entry name" value="F12A21.28"/>
    <property type="match status" value="1"/>
</dbReference>
<dbReference type="AlphaFoldDB" id="A0AAD5BSD8"/>
<dbReference type="InterPro" id="IPR005516">
    <property type="entry name" value="Remorin_C"/>
</dbReference>
<evidence type="ECO:0000259" key="4">
    <source>
        <dbReference type="Pfam" id="PF03763"/>
    </source>
</evidence>
<organism evidence="5 6">
    <name type="scientific">Ambrosia artemisiifolia</name>
    <name type="common">Common ragweed</name>
    <dbReference type="NCBI Taxonomy" id="4212"/>
    <lineage>
        <taxon>Eukaryota</taxon>
        <taxon>Viridiplantae</taxon>
        <taxon>Streptophyta</taxon>
        <taxon>Embryophyta</taxon>
        <taxon>Tracheophyta</taxon>
        <taxon>Spermatophyta</taxon>
        <taxon>Magnoliopsida</taxon>
        <taxon>eudicotyledons</taxon>
        <taxon>Gunneridae</taxon>
        <taxon>Pentapetalae</taxon>
        <taxon>asterids</taxon>
        <taxon>campanulids</taxon>
        <taxon>Asterales</taxon>
        <taxon>Asteraceae</taxon>
        <taxon>Asteroideae</taxon>
        <taxon>Heliantheae alliance</taxon>
        <taxon>Heliantheae</taxon>
        <taxon>Ambrosia</taxon>
    </lineage>
</organism>
<sequence>MRSVEDKGCLNHVSHEASGGGGCGGGRGGHRTALGKPTPSKWDDAQKWLVKLSRGGEKSHSNSEPRNSNADDRRLIAPSANHEHPSCEDEEGGEGIMVQYTGIETKNVNCDESVWRSNESAGSVVRSICVRDMGTEMTPMASLEPSRAATPVPATTPAARSPIASGSSTPVRPGVNRGHTVDVGGTTRFGRDRVGPNDENAVESKTGNPDSKVSPLETRAMAWDEAERAKYMARYKREEVKIQAWENHEKRKAEMEMKRMEAKAERMKSRAQEKYTNKLASTRRIAEEKRAKAEVNLNEQAVKTSEKADYIRRTGHLPSSFSFKLPSTSWCW</sequence>
<dbReference type="Pfam" id="PF03763">
    <property type="entry name" value="Remorin_C"/>
    <property type="match status" value="1"/>
</dbReference>
<feature type="compositionally biased region" description="Basic and acidic residues" evidence="3">
    <location>
        <begin position="54"/>
        <end position="71"/>
    </location>
</feature>
<protein>
    <recommendedName>
        <fullName evidence="4">Remorin C-terminal domain-containing protein</fullName>
    </recommendedName>
</protein>
<feature type="compositionally biased region" description="Basic and acidic residues" evidence="3">
    <location>
        <begin position="1"/>
        <end position="15"/>
    </location>
</feature>
<feature type="compositionally biased region" description="Gly residues" evidence="3">
    <location>
        <begin position="18"/>
        <end position="27"/>
    </location>
</feature>
<feature type="coiled-coil region" evidence="2">
    <location>
        <begin position="245"/>
        <end position="277"/>
    </location>
</feature>
<feature type="domain" description="Remorin C-terminal" evidence="4">
    <location>
        <begin position="217"/>
        <end position="319"/>
    </location>
</feature>
<evidence type="ECO:0000256" key="1">
    <source>
        <dbReference type="ARBA" id="ARBA00005711"/>
    </source>
</evidence>
<evidence type="ECO:0000313" key="5">
    <source>
        <dbReference type="EMBL" id="KAI7727294.1"/>
    </source>
</evidence>
<dbReference type="Proteomes" id="UP001206925">
    <property type="component" value="Unassembled WGS sequence"/>
</dbReference>
<proteinExistence type="inferred from homology"/>
<accession>A0AAD5BSD8</accession>
<keyword evidence="6" id="KW-1185">Reference proteome</keyword>